<dbReference type="AlphaFoldDB" id="X8C9I7"/>
<evidence type="ECO:0000313" key="2">
    <source>
        <dbReference type="EMBL" id="EUA52451.1"/>
    </source>
</evidence>
<comment type="caution">
    <text evidence="2">The sequence shown here is derived from an EMBL/GenBank/DDBJ whole genome shotgun (WGS) entry which is preliminary data.</text>
</comment>
<dbReference type="PROSITE" id="PS51257">
    <property type="entry name" value="PROKAR_LIPOPROTEIN"/>
    <property type="match status" value="1"/>
</dbReference>
<keyword evidence="1" id="KW-0732">Signal</keyword>
<protein>
    <submittedName>
        <fullName evidence="2">Putative thioredoxin</fullName>
    </submittedName>
</protein>
<evidence type="ECO:0000256" key="1">
    <source>
        <dbReference type="SAM" id="SignalP"/>
    </source>
</evidence>
<sequence length="59" mass="6034">MLSMLRLVIAAAVVATGLLASCARGDDAVAQGGTFEFVARAAKRTSSTTRPTIAVDPAR</sequence>
<gene>
    <name evidence="2" type="ORF">I553_2638</name>
</gene>
<dbReference type="PATRIC" id="fig|1299334.3.peg.3742"/>
<name>X8C9I7_MYCXE</name>
<accession>X8C9I7</accession>
<proteinExistence type="predicted"/>
<feature type="signal peptide" evidence="1">
    <location>
        <begin position="1"/>
        <end position="20"/>
    </location>
</feature>
<dbReference type="EMBL" id="JAOB01000033">
    <property type="protein sequence ID" value="EUA52451.1"/>
    <property type="molecule type" value="Genomic_DNA"/>
</dbReference>
<organism evidence="2">
    <name type="scientific">Mycobacterium xenopi 4042</name>
    <dbReference type="NCBI Taxonomy" id="1299334"/>
    <lineage>
        <taxon>Bacteria</taxon>
        <taxon>Bacillati</taxon>
        <taxon>Actinomycetota</taxon>
        <taxon>Actinomycetes</taxon>
        <taxon>Mycobacteriales</taxon>
        <taxon>Mycobacteriaceae</taxon>
        <taxon>Mycobacterium</taxon>
    </lineage>
</organism>
<feature type="chain" id="PRO_5038915105" evidence="1">
    <location>
        <begin position="21"/>
        <end position="59"/>
    </location>
</feature>
<reference evidence="2" key="1">
    <citation type="submission" date="2014-01" db="EMBL/GenBank/DDBJ databases">
        <authorList>
            <person name="Brown-Elliot B."/>
            <person name="Wallace R."/>
            <person name="Lenaerts A."/>
            <person name="Ordway D."/>
            <person name="DeGroote M.A."/>
            <person name="Parker T."/>
            <person name="Sizemore C."/>
            <person name="Tallon L.J."/>
            <person name="Sadzewicz L.K."/>
            <person name="Sengamalay N."/>
            <person name="Fraser C.M."/>
            <person name="Hine E."/>
            <person name="Shefchek K.A."/>
            <person name="Das S.P."/>
            <person name="Tettelin H."/>
        </authorList>
    </citation>
    <scope>NUCLEOTIDE SEQUENCE [LARGE SCALE GENOMIC DNA]</scope>
    <source>
        <strain evidence="2">4042</strain>
    </source>
</reference>